<evidence type="ECO:0000256" key="5">
    <source>
        <dbReference type="SAM" id="SignalP"/>
    </source>
</evidence>
<dbReference type="Proteomes" id="UP001629244">
    <property type="component" value="Unassembled WGS sequence"/>
</dbReference>
<feature type="signal peptide" evidence="5">
    <location>
        <begin position="1"/>
        <end position="21"/>
    </location>
</feature>
<keyword evidence="8" id="KW-1185">Reference proteome</keyword>
<dbReference type="Pfam" id="PF13505">
    <property type="entry name" value="OMP_b-brl"/>
    <property type="match status" value="1"/>
</dbReference>
<feature type="domain" description="Outer membrane protein beta-barrel" evidence="6">
    <location>
        <begin position="10"/>
        <end position="192"/>
    </location>
</feature>
<keyword evidence="2 5" id="KW-0732">Signal</keyword>
<gene>
    <name evidence="7" type="ORF">ABS767_08160</name>
</gene>
<dbReference type="PANTHER" id="PTHR34001:SF3">
    <property type="entry name" value="BLL7405 PROTEIN"/>
    <property type="match status" value="1"/>
</dbReference>
<evidence type="ECO:0000256" key="1">
    <source>
        <dbReference type="ARBA" id="ARBA00004370"/>
    </source>
</evidence>
<proteinExistence type="inferred from homology"/>
<organism evidence="7 8">
    <name type="scientific">Sphingomonas plantiphila</name>
    <dbReference type="NCBI Taxonomy" id="3163295"/>
    <lineage>
        <taxon>Bacteria</taxon>
        <taxon>Pseudomonadati</taxon>
        <taxon>Pseudomonadota</taxon>
        <taxon>Alphaproteobacteria</taxon>
        <taxon>Sphingomonadales</taxon>
        <taxon>Sphingomonadaceae</taxon>
        <taxon>Sphingomonas</taxon>
    </lineage>
</organism>
<evidence type="ECO:0000313" key="7">
    <source>
        <dbReference type="EMBL" id="MFL9840930.1"/>
    </source>
</evidence>
<comment type="similarity">
    <text evidence="4">Belongs to the Omp25/RopB family.</text>
</comment>
<dbReference type="InterPro" id="IPR027385">
    <property type="entry name" value="Beta-barrel_OMP"/>
</dbReference>
<dbReference type="RefSeq" id="WP_408077849.1">
    <property type="nucleotide sequence ID" value="NZ_JBELQC010000001.1"/>
</dbReference>
<evidence type="ECO:0000256" key="4">
    <source>
        <dbReference type="ARBA" id="ARBA00038306"/>
    </source>
</evidence>
<dbReference type="InterPro" id="IPR051692">
    <property type="entry name" value="OMP-like"/>
</dbReference>
<comment type="caution">
    <text evidence="7">The sequence shown here is derived from an EMBL/GenBank/DDBJ whole genome shotgun (WGS) entry which is preliminary data.</text>
</comment>
<dbReference type="InterPro" id="IPR011250">
    <property type="entry name" value="OMP/PagP_B-barrel"/>
</dbReference>
<name>A0ABW8YP35_9SPHN</name>
<protein>
    <submittedName>
        <fullName evidence="7">Outer membrane beta-barrel protein</fullName>
    </submittedName>
</protein>
<accession>A0ABW8YP35</accession>
<dbReference type="SUPFAM" id="SSF56925">
    <property type="entry name" value="OMPA-like"/>
    <property type="match status" value="1"/>
</dbReference>
<evidence type="ECO:0000259" key="6">
    <source>
        <dbReference type="Pfam" id="PF13505"/>
    </source>
</evidence>
<dbReference type="Gene3D" id="2.40.160.20">
    <property type="match status" value="1"/>
</dbReference>
<evidence type="ECO:0000313" key="8">
    <source>
        <dbReference type="Proteomes" id="UP001629244"/>
    </source>
</evidence>
<dbReference type="PANTHER" id="PTHR34001">
    <property type="entry name" value="BLL7405 PROTEIN"/>
    <property type="match status" value="1"/>
</dbReference>
<evidence type="ECO:0000256" key="3">
    <source>
        <dbReference type="ARBA" id="ARBA00023136"/>
    </source>
</evidence>
<keyword evidence="3" id="KW-0472">Membrane</keyword>
<dbReference type="EMBL" id="JBELQC010000001">
    <property type="protein sequence ID" value="MFL9840930.1"/>
    <property type="molecule type" value="Genomic_DNA"/>
</dbReference>
<reference evidence="7 8" key="1">
    <citation type="submission" date="2024-06" db="EMBL/GenBank/DDBJ databases">
        <authorList>
            <person name="Kaempfer P."/>
            <person name="Viver T."/>
        </authorList>
    </citation>
    <scope>NUCLEOTIDE SEQUENCE [LARGE SCALE GENOMIC DNA]</scope>
    <source>
        <strain evidence="7 8">ST-64</strain>
    </source>
</reference>
<comment type="subcellular location">
    <subcellularLocation>
        <location evidence="1">Membrane</location>
    </subcellularLocation>
</comment>
<feature type="chain" id="PRO_5045460061" evidence="5">
    <location>
        <begin position="22"/>
        <end position="192"/>
    </location>
</feature>
<sequence length="192" mass="19965">MRLIASILTASLAVVALPAAAQDAEPFTGASVVALGGIDHTSSGPGDPLTGFVYGGAVTYDLGEGKLRYGVEAEATGSTMDGCYTMGGTAVRSCTSFGRDLYVGGRVGVVLNPSLMLYGKAGYTNARATGTFDDPSTAASPDLRFEGNDDGYRLGGGLEYDAGKFLIRTEYRYSDYGADRRHQGTVAVGVRF</sequence>
<evidence type="ECO:0000256" key="2">
    <source>
        <dbReference type="ARBA" id="ARBA00022729"/>
    </source>
</evidence>